<dbReference type="CDD" id="cd06261">
    <property type="entry name" value="TM_PBP2"/>
    <property type="match status" value="1"/>
</dbReference>
<dbReference type="SUPFAM" id="SSF161098">
    <property type="entry name" value="MetI-like"/>
    <property type="match status" value="1"/>
</dbReference>
<dbReference type="Gene3D" id="1.10.3720.10">
    <property type="entry name" value="MetI-like"/>
    <property type="match status" value="1"/>
</dbReference>
<dbReference type="PANTHER" id="PTHR43227:SF11">
    <property type="entry name" value="BLL4140 PROTEIN"/>
    <property type="match status" value="1"/>
</dbReference>
<comment type="caution">
    <text evidence="9">The sequence shown here is derived from an EMBL/GenBank/DDBJ whole genome shotgun (WGS) entry which is preliminary data.</text>
</comment>
<accession>A0A6I2UCK1</accession>
<feature type="transmembrane region" description="Helical" evidence="7">
    <location>
        <begin position="36"/>
        <end position="55"/>
    </location>
</feature>
<evidence type="ECO:0000256" key="5">
    <source>
        <dbReference type="ARBA" id="ARBA00022989"/>
    </source>
</evidence>
<dbReference type="PANTHER" id="PTHR43227">
    <property type="entry name" value="BLL4140 PROTEIN"/>
    <property type="match status" value="1"/>
</dbReference>
<keyword evidence="5 7" id="KW-1133">Transmembrane helix</keyword>
<keyword evidence="6 7" id="KW-0472">Membrane</keyword>
<dbReference type="EMBL" id="VUNJ01000019">
    <property type="protein sequence ID" value="MST93111.1"/>
    <property type="molecule type" value="Genomic_DNA"/>
</dbReference>
<dbReference type="PROSITE" id="PS50928">
    <property type="entry name" value="ABC_TM1"/>
    <property type="match status" value="1"/>
</dbReference>
<dbReference type="GO" id="GO:0005886">
    <property type="term" value="C:plasma membrane"/>
    <property type="evidence" value="ECO:0007669"/>
    <property type="project" value="UniProtKB-SubCell"/>
</dbReference>
<dbReference type="InterPro" id="IPR000515">
    <property type="entry name" value="MetI-like"/>
</dbReference>
<sequence>MIAIKRRASTGPHGTVHIATVKPGRRRTLMRIRQDWQLYLFLLPATIYFFIFAYLPMYGIQVAFRDYSPGRGITGSPWVGLEHFQRFFTSNQFGTVLLNSLELSLYSLLVCFPLPIIFALMITQMQNMKVRKTIQTITYAPHFISIVVVVGMLNIFLSPRSGIVNTIVTALGGEAHNFMGDGGWFKHLYVISDVWQSLGWSSIIYVAALSAVSPELYEAADLDGASRFQKVLHIDLPSVIPTAVILLIMNCGRIMSQGAEKAYLMQNAQTASSQELIATYVYKMGLINNQYSYSTAIGLFNSLINIVLLVIVNTISKRLTENSLW</sequence>
<proteinExistence type="inferred from homology"/>
<gene>
    <name evidence="9" type="ORF">FYJ76_14430</name>
</gene>
<evidence type="ECO:0000313" key="10">
    <source>
        <dbReference type="Proteomes" id="UP000431913"/>
    </source>
</evidence>
<feature type="transmembrane region" description="Helical" evidence="7">
    <location>
        <begin position="137"/>
        <end position="157"/>
    </location>
</feature>
<dbReference type="AlphaFoldDB" id="A0A6I2UCK1"/>
<feature type="transmembrane region" description="Helical" evidence="7">
    <location>
        <begin position="103"/>
        <end position="125"/>
    </location>
</feature>
<feature type="domain" description="ABC transmembrane type-1" evidence="8">
    <location>
        <begin position="97"/>
        <end position="312"/>
    </location>
</feature>
<keyword evidence="4 7" id="KW-0812">Transmembrane</keyword>
<protein>
    <submittedName>
        <fullName evidence="9">Sugar ABC transporter permease</fullName>
    </submittedName>
</protein>
<evidence type="ECO:0000313" key="9">
    <source>
        <dbReference type="EMBL" id="MST93111.1"/>
    </source>
</evidence>
<evidence type="ECO:0000256" key="2">
    <source>
        <dbReference type="ARBA" id="ARBA00022448"/>
    </source>
</evidence>
<reference evidence="9 10" key="1">
    <citation type="submission" date="2019-08" db="EMBL/GenBank/DDBJ databases">
        <title>In-depth cultivation of the pig gut microbiome towards novel bacterial diversity and tailored functional studies.</title>
        <authorList>
            <person name="Wylensek D."/>
            <person name="Hitch T.C.A."/>
            <person name="Clavel T."/>
        </authorList>
    </citation>
    <scope>NUCLEOTIDE SEQUENCE [LARGE SCALE GENOMIC DNA]</scope>
    <source>
        <strain evidence="9 10">WCA3-601-WT-6J</strain>
    </source>
</reference>
<keyword evidence="3" id="KW-1003">Cell membrane</keyword>
<comment type="subcellular location">
    <subcellularLocation>
        <location evidence="1 7">Cell membrane</location>
        <topology evidence="1 7">Multi-pass membrane protein</topology>
    </subcellularLocation>
</comment>
<dbReference type="Pfam" id="PF00528">
    <property type="entry name" value="BPD_transp_1"/>
    <property type="match status" value="1"/>
</dbReference>
<organism evidence="9 10">
    <name type="scientific">Ruthenibacterium lactatiformans</name>
    <dbReference type="NCBI Taxonomy" id="1550024"/>
    <lineage>
        <taxon>Bacteria</taxon>
        <taxon>Bacillati</taxon>
        <taxon>Bacillota</taxon>
        <taxon>Clostridia</taxon>
        <taxon>Eubacteriales</taxon>
        <taxon>Oscillospiraceae</taxon>
        <taxon>Ruthenibacterium</taxon>
    </lineage>
</organism>
<comment type="similarity">
    <text evidence="7">Belongs to the binding-protein-dependent transport system permease family.</text>
</comment>
<evidence type="ECO:0000256" key="7">
    <source>
        <dbReference type="RuleBase" id="RU363032"/>
    </source>
</evidence>
<evidence type="ECO:0000256" key="6">
    <source>
        <dbReference type="ARBA" id="ARBA00023136"/>
    </source>
</evidence>
<evidence type="ECO:0000259" key="8">
    <source>
        <dbReference type="PROSITE" id="PS50928"/>
    </source>
</evidence>
<name>A0A6I2UCK1_9FIRM</name>
<evidence type="ECO:0000256" key="1">
    <source>
        <dbReference type="ARBA" id="ARBA00004651"/>
    </source>
</evidence>
<dbReference type="GO" id="GO:0055085">
    <property type="term" value="P:transmembrane transport"/>
    <property type="evidence" value="ECO:0007669"/>
    <property type="project" value="InterPro"/>
</dbReference>
<dbReference type="Proteomes" id="UP000431913">
    <property type="component" value="Unassembled WGS sequence"/>
</dbReference>
<evidence type="ECO:0000256" key="4">
    <source>
        <dbReference type="ARBA" id="ARBA00022692"/>
    </source>
</evidence>
<dbReference type="InterPro" id="IPR035906">
    <property type="entry name" value="MetI-like_sf"/>
</dbReference>
<feature type="transmembrane region" description="Helical" evidence="7">
    <location>
        <begin position="291"/>
        <end position="312"/>
    </location>
</feature>
<dbReference type="InterPro" id="IPR050809">
    <property type="entry name" value="UgpAE/MalFG_permease"/>
</dbReference>
<evidence type="ECO:0000256" key="3">
    <source>
        <dbReference type="ARBA" id="ARBA00022475"/>
    </source>
</evidence>
<keyword evidence="2 7" id="KW-0813">Transport</keyword>